<name>A0AA41S4B3_PAPNU</name>
<comment type="caution">
    <text evidence="2">The sequence shown here is derived from an EMBL/GenBank/DDBJ whole genome shotgun (WGS) entry which is preliminary data.</text>
</comment>
<feature type="region of interest" description="Disordered" evidence="1">
    <location>
        <begin position="69"/>
        <end position="140"/>
    </location>
</feature>
<reference evidence="2" key="1">
    <citation type="submission" date="2022-03" db="EMBL/GenBank/DDBJ databases">
        <title>A functionally conserved STORR gene fusion in Papaver species that diverged 16.8 million years ago.</title>
        <authorList>
            <person name="Catania T."/>
        </authorList>
    </citation>
    <scope>NUCLEOTIDE SEQUENCE</scope>
    <source>
        <strain evidence="2">S-191538</strain>
    </source>
</reference>
<feature type="non-terminal residue" evidence="2">
    <location>
        <position position="1"/>
    </location>
</feature>
<evidence type="ECO:0000313" key="2">
    <source>
        <dbReference type="EMBL" id="MCL7029249.1"/>
    </source>
</evidence>
<keyword evidence="3" id="KW-1185">Reference proteome</keyword>
<dbReference type="Proteomes" id="UP001177140">
    <property type="component" value="Unassembled WGS sequence"/>
</dbReference>
<protein>
    <submittedName>
        <fullName evidence="2">Uncharacterized protein</fullName>
    </submittedName>
</protein>
<feature type="compositionally biased region" description="Basic and acidic residues" evidence="1">
    <location>
        <begin position="117"/>
        <end position="132"/>
    </location>
</feature>
<organism evidence="2 3">
    <name type="scientific">Papaver nudicaule</name>
    <name type="common">Iceland poppy</name>
    <dbReference type="NCBI Taxonomy" id="74823"/>
    <lineage>
        <taxon>Eukaryota</taxon>
        <taxon>Viridiplantae</taxon>
        <taxon>Streptophyta</taxon>
        <taxon>Embryophyta</taxon>
        <taxon>Tracheophyta</taxon>
        <taxon>Spermatophyta</taxon>
        <taxon>Magnoliopsida</taxon>
        <taxon>Ranunculales</taxon>
        <taxon>Papaveraceae</taxon>
        <taxon>Papaveroideae</taxon>
        <taxon>Papaver</taxon>
    </lineage>
</organism>
<gene>
    <name evidence="2" type="ORF">MKW94_019468</name>
</gene>
<evidence type="ECO:0000256" key="1">
    <source>
        <dbReference type="SAM" id="MobiDB-lite"/>
    </source>
</evidence>
<accession>A0AA41S4B3</accession>
<dbReference type="AlphaFoldDB" id="A0AA41S4B3"/>
<proteinExistence type="predicted"/>
<dbReference type="EMBL" id="JAJJMA010088292">
    <property type="protein sequence ID" value="MCL7029249.1"/>
    <property type="molecule type" value="Genomic_DNA"/>
</dbReference>
<evidence type="ECO:0000313" key="3">
    <source>
        <dbReference type="Proteomes" id="UP001177140"/>
    </source>
</evidence>
<sequence length="163" mass="18328">MAGDGDLKIWVSDKLMAIVNFSQATVIQYVIGLAKQASSANDLNNKLVEFANLPSTTETRKFAQELYARAPRKSSGLSSYQREEKEAAMSVRKQQSYALLDADTDEEDDDIRIASPKKVDSHKKSFRKKIENQDDGDDDEVMAEAVKEKRVTKKASYDEDDLE</sequence>